<reference evidence="4 5" key="1">
    <citation type="submission" date="2017-08" db="EMBL/GenBank/DDBJ databases">
        <title>Infants hospitalized years apart are colonized by the same room-sourced microbial strains.</title>
        <authorList>
            <person name="Brooks B."/>
            <person name="Olm M.R."/>
            <person name="Firek B.A."/>
            <person name="Baker R."/>
            <person name="Thomas B.C."/>
            <person name="Morowitz M.J."/>
            <person name="Banfield J.F."/>
        </authorList>
    </citation>
    <scope>NUCLEOTIDE SEQUENCE [LARGE SCALE GENOMIC DNA]</scope>
    <source>
        <strain evidence="4">S2_005_002_R2_34</strain>
    </source>
</reference>
<dbReference type="InterPro" id="IPR018376">
    <property type="entry name" value="Enoyl-CoA_hyd/isom_CS"/>
</dbReference>
<dbReference type="Gene3D" id="3.90.226.10">
    <property type="entry name" value="2-enoyl-CoA Hydratase, Chain A, domain 1"/>
    <property type="match status" value="1"/>
</dbReference>
<dbReference type="Gene3D" id="1.10.12.10">
    <property type="entry name" value="Lyase 2-enoyl-coa Hydratase, Chain A, domain 2"/>
    <property type="match status" value="1"/>
</dbReference>
<dbReference type="PROSITE" id="PS00166">
    <property type="entry name" value="ENOYL_COA_HYDRATASE"/>
    <property type="match status" value="1"/>
</dbReference>
<dbReference type="GO" id="GO:0016829">
    <property type="term" value="F:lyase activity"/>
    <property type="evidence" value="ECO:0007669"/>
    <property type="project" value="UniProtKB-KW"/>
</dbReference>
<dbReference type="PANTHER" id="PTHR11941">
    <property type="entry name" value="ENOYL-COA HYDRATASE-RELATED"/>
    <property type="match status" value="1"/>
</dbReference>
<accession>A0A2W5PV77</accession>
<keyword evidence="2" id="KW-0456">Lyase</keyword>
<evidence type="ECO:0000313" key="4">
    <source>
        <dbReference type="EMBL" id="PZQ46353.1"/>
    </source>
</evidence>
<protein>
    <submittedName>
        <fullName evidence="4">Enoyl-CoA hydratase</fullName>
    </submittedName>
</protein>
<dbReference type="InterPro" id="IPR014748">
    <property type="entry name" value="Enoyl-CoA_hydra_C"/>
</dbReference>
<evidence type="ECO:0000256" key="1">
    <source>
        <dbReference type="ARBA" id="ARBA00005254"/>
    </source>
</evidence>
<dbReference type="EMBL" id="QFPW01000026">
    <property type="protein sequence ID" value="PZQ46353.1"/>
    <property type="molecule type" value="Genomic_DNA"/>
</dbReference>
<dbReference type="PANTHER" id="PTHR11941:SF54">
    <property type="entry name" value="ENOYL-COA HYDRATASE, MITOCHONDRIAL"/>
    <property type="match status" value="1"/>
</dbReference>
<dbReference type="InterPro" id="IPR001753">
    <property type="entry name" value="Enoyl-CoA_hydra/iso"/>
</dbReference>
<dbReference type="GO" id="GO:0006635">
    <property type="term" value="P:fatty acid beta-oxidation"/>
    <property type="evidence" value="ECO:0007669"/>
    <property type="project" value="TreeGrafter"/>
</dbReference>
<dbReference type="Proteomes" id="UP000249185">
    <property type="component" value="Unassembled WGS sequence"/>
</dbReference>
<evidence type="ECO:0000256" key="3">
    <source>
        <dbReference type="RuleBase" id="RU003707"/>
    </source>
</evidence>
<organism evidence="4 5">
    <name type="scientific">Rhodovulum sulfidophilum</name>
    <name type="common">Rhodobacter sulfidophilus</name>
    <dbReference type="NCBI Taxonomy" id="35806"/>
    <lineage>
        <taxon>Bacteria</taxon>
        <taxon>Pseudomonadati</taxon>
        <taxon>Pseudomonadota</taxon>
        <taxon>Alphaproteobacteria</taxon>
        <taxon>Rhodobacterales</taxon>
        <taxon>Paracoccaceae</taxon>
        <taxon>Rhodovulum</taxon>
    </lineage>
</organism>
<dbReference type="InterPro" id="IPR029045">
    <property type="entry name" value="ClpP/crotonase-like_dom_sf"/>
</dbReference>
<evidence type="ECO:0000256" key="2">
    <source>
        <dbReference type="ARBA" id="ARBA00023239"/>
    </source>
</evidence>
<name>A0A2W5PV77_RHOSU</name>
<dbReference type="AlphaFoldDB" id="A0A2W5PV77"/>
<comment type="similarity">
    <text evidence="1 3">Belongs to the enoyl-CoA hydratase/isomerase family.</text>
</comment>
<proteinExistence type="inferred from homology"/>
<dbReference type="SUPFAM" id="SSF52096">
    <property type="entry name" value="ClpP/crotonase"/>
    <property type="match status" value="1"/>
</dbReference>
<dbReference type="Pfam" id="PF00378">
    <property type="entry name" value="ECH_1"/>
    <property type="match status" value="1"/>
</dbReference>
<comment type="caution">
    <text evidence="4">The sequence shown here is derived from an EMBL/GenBank/DDBJ whole genome shotgun (WGS) entry which is preliminary data.</text>
</comment>
<gene>
    <name evidence="4" type="ORF">DI556_20415</name>
</gene>
<sequence length="267" mass="27942">MSVNVTIEGPVALMELDDPAAMNALTPDGLLALRARLREAQDDPAIRCVVLTGAGEKAFCAGANLKKTFPPERSFARNALIGAEAEARDGGYTRLLDLSDLRIWKPVIAAVNGYCLGGGLELALQCDLRIASETASFALPEVKVASVPAVGGVQLLLRAVPAAHAMKLALTGARIGAAEALAIGLVSDVVAPEALRETALDLARVIAANGPLATQMVKKLACETAHLAPADFIAQSNLAWGLLRDSADRIEGRRAFGEKRKPVYSGD</sequence>
<evidence type="ECO:0000313" key="5">
    <source>
        <dbReference type="Proteomes" id="UP000249185"/>
    </source>
</evidence>
<dbReference type="CDD" id="cd06558">
    <property type="entry name" value="crotonase-like"/>
    <property type="match status" value="1"/>
</dbReference>